<dbReference type="HOGENOM" id="CLU_2329125_0_0_7"/>
<organism evidence="1 2">
    <name type="scientific">Desulfocurvibacter africanus subsp. africanus str. Walvis Bay</name>
    <dbReference type="NCBI Taxonomy" id="690850"/>
    <lineage>
        <taxon>Bacteria</taxon>
        <taxon>Pseudomonadati</taxon>
        <taxon>Thermodesulfobacteriota</taxon>
        <taxon>Desulfovibrionia</taxon>
        <taxon>Desulfovibrionales</taxon>
        <taxon>Desulfovibrionaceae</taxon>
        <taxon>Desulfocurvibacter</taxon>
    </lineage>
</organism>
<sequence precursor="true">MTANFRLHTALVPAIIVALAVLLGAAGCMQPIRGRTYDEVVAELGPPDACDEKSDGRTYCSWIVESNPNVNWEYHRVMLFDAKGRLVKSYPQSRFNAD</sequence>
<evidence type="ECO:0000313" key="1">
    <source>
        <dbReference type="EMBL" id="EGJ49385.1"/>
    </source>
</evidence>
<protein>
    <recommendedName>
        <fullName evidence="3">Lipoprotein</fullName>
    </recommendedName>
</protein>
<name>F3YWZ7_DESAF</name>
<proteinExistence type="predicted"/>
<dbReference type="EMBL" id="CP003221">
    <property type="protein sequence ID" value="EGJ49385.1"/>
    <property type="molecule type" value="Genomic_DNA"/>
</dbReference>
<dbReference type="RefSeq" id="WP_014259199.1">
    <property type="nucleotide sequence ID" value="NC_016629.1"/>
</dbReference>
<keyword evidence="2" id="KW-1185">Reference proteome</keyword>
<dbReference type="PROSITE" id="PS51257">
    <property type="entry name" value="PROKAR_LIPOPROTEIN"/>
    <property type="match status" value="1"/>
</dbReference>
<accession>F3YWZ7</accession>
<evidence type="ECO:0000313" key="2">
    <source>
        <dbReference type="Proteomes" id="UP000007844"/>
    </source>
</evidence>
<gene>
    <name evidence="1" type="ORF">Desaf_1042</name>
</gene>
<dbReference type="KEGG" id="daf:Desaf_1042"/>
<reference evidence="1 2" key="1">
    <citation type="journal article" date="2011" name="J. Bacteriol.">
        <title>Genome sequence of the mercury-methylating and pleomorphic Desulfovibrio africanus Strain Walvis Bay.</title>
        <authorList>
            <person name="Brown S.D."/>
            <person name="Wall J.D."/>
            <person name="Kucken A.M."/>
            <person name="Gilmour C.C."/>
            <person name="Podar M."/>
            <person name="Brandt C.C."/>
            <person name="Teshima H."/>
            <person name="Detter J.C."/>
            <person name="Han C.S."/>
            <person name="Land M.L."/>
            <person name="Lucas S."/>
            <person name="Han J."/>
            <person name="Pennacchio L."/>
            <person name="Nolan M."/>
            <person name="Pitluck S."/>
            <person name="Woyke T."/>
            <person name="Goodwin L."/>
            <person name="Palumbo A.V."/>
            <person name="Elias D.A."/>
        </authorList>
    </citation>
    <scope>NUCLEOTIDE SEQUENCE [LARGE SCALE GENOMIC DNA]</scope>
    <source>
        <strain evidence="1 2">Walvis Bay</strain>
    </source>
</reference>
<dbReference type="AlphaFoldDB" id="F3YWZ7"/>
<evidence type="ECO:0008006" key="3">
    <source>
        <dbReference type="Google" id="ProtNLM"/>
    </source>
</evidence>
<dbReference type="Proteomes" id="UP000007844">
    <property type="component" value="Chromosome"/>
</dbReference>